<keyword evidence="3" id="KW-1185">Reference proteome</keyword>
<feature type="region of interest" description="Disordered" evidence="1">
    <location>
        <begin position="259"/>
        <end position="286"/>
    </location>
</feature>
<feature type="region of interest" description="Disordered" evidence="1">
    <location>
        <begin position="17"/>
        <end position="109"/>
    </location>
</feature>
<organism evidence="2 3">
    <name type="scientific">Macrophomina phaseolina</name>
    <dbReference type="NCBI Taxonomy" id="35725"/>
    <lineage>
        <taxon>Eukaryota</taxon>
        <taxon>Fungi</taxon>
        <taxon>Dikarya</taxon>
        <taxon>Ascomycota</taxon>
        <taxon>Pezizomycotina</taxon>
        <taxon>Dothideomycetes</taxon>
        <taxon>Dothideomycetes incertae sedis</taxon>
        <taxon>Botryosphaeriales</taxon>
        <taxon>Botryosphaeriaceae</taxon>
        <taxon>Macrophomina</taxon>
    </lineage>
</organism>
<dbReference type="InterPro" id="IPR026749">
    <property type="entry name" value="Tmem135"/>
</dbReference>
<feature type="compositionally biased region" description="Low complexity" evidence="1">
    <location>
        <begin position="263"/>
        <end position="276"/>
    </location>
</feature>
<dbReference type="Proteomes" id="UP000774617">
    <property type="component" value="Unassembled WGS sequence"/>
</dbReference>
<feature type="compositionally biased region" description="Low complexity" evidence="1">
    <location>
        <begin position="64"/>
        <end position="75"/>
    </location>
</feature>
<dbReference type="PANTHER" id="PTHR12459">
    <property type="entry name" value="TRANSMEMBRANE PROTEIN 135-RELATED"/>
    <property type="match status" value="1"/>
</dbReference>
<reference evidence="2 3" key="1">
    <citation type="journal article" date="2021" name="Nat. Commun.">
        <title>Genetic determinants of endophytism in the Arabidopsis root mycobiome.</title>
        <authorList>
            <person name="Mesny F."/>
            <person name="Miyauchi S."/>
            <person name="Thiergart T."/>
            <person name="Pickel B."/>
            <person name="Atanasova L."/>
            <person name="Karlsson M."/>
            <person name="Huettel B."/>
            <person name="Barry K.W."/>
            <person name="Haridas S."/>
            <person name="Chen C."/>
            <person name="Bauer D."/>
            <person name="Andreopoulos W."/>
            <person name="Pangilinan J."/>
            <person name="LaButti K."/>
            <person name="Riley R."/>
            <person name="Lipzen A."/>
            <person name="Clum A."/>
            <person name="Drula E."/>
            <person name="Henrissat B."/>
            <person name="Kohler A."/>
            <person name="Grigoriev I.V."/>
            <person name="Martin F.M."/>
            <person name="Hacquard S."/>
        </authorList>
    </citation>
    <scope>NUCLEOTIDE SEQUENCE [LARGE SCALE GENOMIC DNA]</scope>
    <source>
        <strain evidence="2 3">MPI-SDFR-AT-0080</strain>
    </source>
</reference>
<name>A0ABQ8GUB2_9PEZI</name>
<dbReference type="PANTHER" id="PTHR12459:SF15">
    <property type="entry name" value="TRANSMEMBRANE PROTEIN 135"/>
    <property type="match status" value="1"/>
</dbReference>
<sequence>MEIAAEAARHRARLCLLPSADSLPAPGPPVTSCARGRAPSLPRPQPCRLEQPSLRNAHHHKGLLSRPSLGSLLPGQRVPARPGTSKSPGPTKPRLTSSPRPPSPSPHRCLLQQEMAGKSMSARPRLARQTVAPLITGSSILRAFLLAYASVAGPRVLSTVFALLRRRSTASASLLKVWRALKQAAAWNRFPAFCAVLVGGSINFQIPLRIVADNLAQWLRSRHISVGPQFLDLLTKFLAALVAASISFELLNNKPSQPLKYQTSTDDTTSSTVRTTEGYQEDSAETVPQDGLSRAAAAKLDSPIPPLSLDAMGAPPARDYHGPLAGRTIDLTLFAAIRALDILIAPNIIRKSSRTSRFISKTSTPFLFALSSAVIMHAWFYTPYRLPQSYNDWISSAAQVDARLVVALRHARYGRFVYGKDTGISPLLGSMCRDYGWPEEWGDPAKTIPVPCEMVHMGCGPSCEKHALMRFTRAWLFAARMYIPLQLLVLLKRLHGTPASTNTLLHKLFHALLDGSRSSAFLGSFVALFYYGVCLARTRLGPRLFSYKTVTPQMWDNGLCVLSGCLLCGWSVLFEKVQRRTEILFFVLPRAAAVWFPRRYLKVHQWREHLTFTLSAAVILTAAQERPERVRGVFGKLLRSVLGSKA</sequence>
<comment type="caution">
    <text evidence="2">The sequence shown here is derived from an EMBL/GenBank/DDBJ whole genome shotgun (WGS) entry which is preliminary data.</text>
</comment>
<evidence type="ECO:0000256" key="1">
    <source>
        <dbReference type="SAM" id="MobiDB-lite"/>
    </source>
</evidence>
<dbReference type="EMBL" id="JAGTJR010000001">
    <property type="protein sequence ID" value="KAH7064848.1"/>
    <property type="molecule type" value="Genomic_DNA"/>
</dbReference>
<evidence type="ECO:0000313" key="2">
    <source>
        <dbReference type="EMBL" id="KAH7064848.1"/>
    </source>
</evidence>
<gene>
    <name evidence="2" type="ORF">B0J12DRAFT_612723</name>
</gene>
<proteinExistence type="predicted"/>
<accession>A0ABQ8GUB2</accession>
<evidence type="ECO:0000313" key="3">
    <source>
        <dbReference type="Proteomes" id="UP000774617"/>
    </source>
</evidence>
<protein>
    <submittedName>
        <fullName evidence="2">Integral membrane protein</fullName>
    </submittedName>
</protein>